<dbReference type="VEuPathDB" id="TriTrypDB:BSAL_49505"/>
<evidence type="ECO:0000259" key="2">
    <source>
        <dbReference type="PROSITE" id="PS51745"/>
    </source>
</evidence>
<dbReference type="InterPro" id="IPR000270">
    <property type="entry name" value="PB1_dom"/>
</dbReference>
<reference evidence="4" key="1">
    <citation type="submission" date="2015-09" db="EMBL/GenBank/DDBJ databases">
        <authorList>
            <consortium name="Pathogen Informatics"/>
        </authorList>
    </citation>
    <scope>NUCLEOTIDE SEQUENCE [LARGE SCALE GENOMIC DNA]</scope>
    <source>
        <strain evidence="4">Lake Konstanz</strain>
    </source>
</reference>
<feature type="compositionally biased region" description="Polar residues" evidence="1">
    <location>
        <begin position="993"/>
        <end position="1010"/>
    </location>
</feature>
<feature type="compositionally biased region" description="Polar residues" evidence="1">
    <location>
        <begin position="1040"/>
        <end position="1052"/>
    </location>
</feature>
<gene>
    <name evidence="3" type="ORF">BSAL_49505</name>
</gene>
<feature type="region of interest" description="Disordered" evidence="1">
    <location>
        <begin position="919"/>
        <end position="944"/>
    </location>
</feature>
<feature type="compositionally biased region" description="Basic and acidic residues" evidence="1">
    <location>
        <begin position="1053"/>
        <end position="1063"/>
    </location>
</feature>
<dbReference type="SUPFAM" id="SSF54277">
    <property type="entry name" value="CAD &amp; PB1 domains"/>
    <property type="match status" value="1"/>
</dbReference>
<feature type="region of interest" description="Disordered" evidence="1">
    <location>
        <begin position="486"/>
        <end position="515"/>
    </location>
</feature>
<dbReference type="Gene3D" id="3.10.20.90">
    <property type="entry name" value="Phosphatidylinositol 3-kinase Catalytic Subunit, Chain A, domain 1"/>
    <property type="match status" value="1"/>
</dbReference>
<feature type="region of interest" description="Disordered" evidence="1">
    <location>
        <begin position="72"/>
        <end position="106"/>
    </location>
</feature>
<protein>
    <recommendedName>
        <fullName evidence="2">PB1 domain-containing protein</fullName>
    </recommendedName>
</protein>
<organism evidence="3 4">
    <name type="scientific">Bodo saltans</name>
    <name type="common">Flagellated protozoan</name>
    <dbReference type="NCBI Taxonomy" id="75058"/>
    <lineage>
        <taxon>Eukaryota</taxon>
        <taxon>Discoba</taxon>
        <taxon>Euglenozoa</taxon>
        <taxon>Kinetoplastea</taxon>
        <taxon>Metakinetoplastina</taxon>
        <taxon>Eubodonida</taxon>
        <taxon>Bodonidae</taxon>
        <taxon>Bodo</taxon>
    </lineage>
</organism>
<dbReference type="CDD" id="cd05992">
    <property type="entry name" value="PB1"/>
    <property type="match status" value="1"/>
</dbReference>
<sequence>SRDGAKVEALLVELKRQSSTTTTAVNGGAQRPALRVGNDPSRNAFVQWVETRWLPAVKEWEELIRNAKKQIESDGDATATGSSGGPAQQQPQQQREHMLSTPAAAAMSRNAAKIATAADRAIASVHRDIVSRSASLKEILRPGETVEQLLHGSVEADLRALAKQKIAQRDALDALRTAVEKVQFVQLASCLREAEPFLPYLPNPSTDRSLIAEAQSLLVDVQRVAKTTVGISLASKSRDTMMLLRAIHQANETMSHLRIYSDEATMKRALKHGADHTAASPQTNAVVGTQGSAATIPNVLRAEGSRLLRVEHVPSKAWAPELSVMYQQACELLDELLLVQKLEQQLQVLMTQQHSENGGDDDGSGGNNNSEELKRVVEQCRQFGVHGPLLSAAEQLVASSNALRVKVHFDSRIRLVVIDGDQISNFSVVHHRIASVCPNSTPSSIGSPPSSVLRIRYQDDDGDYVSLLDQADWDALLSELSAHFTRQQRNRNNSAATQPPASSDAPQLGSSGKQQRRVEVYCDYPLLPAVQSPSSFGSPMGQQQQQAKPSTPLQNNKAQNAPGRLGALTPATPASSDTTKLQVAGVGMSGSGNGPRVAVVNASPLVRAAGSTPPSEPSTPPVPPPPNGPSPRRTSHPEQQQQQVPPDRRAATSEPKTATATIRVGVENVSRWEAAAAEALELLTIASQDTSASARTSLARDVSQALGRGGRSSQSPLPQPQQQQQQQMGVGIQVANRGLIRPGDVGRWADASEVDTTDIQTIASIETSRPNPMAMRPVSSPQLKSPNSVFFLEVYCDYPLLPAVQKKKCGMSGSGNGPRPAVVNASPVVRAAGSTPPSEPSTPPVPPPPNGPSPRRTSHPEQQQQQVPPDRRAATSEPKTATSTIRVGVENVSRWEAAAAEALELLTIASQDTSASARTSLARDVSQALGGGRSSQSPPPQPQQIGIQVANRGLIRPGDVGRWADASDVDTTDIQTIASIETSRPNPMARPVSSPQLKSPNSAGIPTTGSMPPPAASSSNANHREKSVMMLAQLRKQKQALESASKASQQQSHRQEHDGATKK</sequence>
<feature type="compositionally biased region" description="Polar residues" evidence="1">
    <location>
        <begin position="486"/>
        <end position="513"/>
    </location>
</feature>
<feature type="domain" description="PB1" evidence="2">
    <location>
        <begin position="402"/>
        <end position="485"/>
    </location>
</feature>
<dbReference type="InterPro" id="IPR053793">
    <property type="entry name" value="PB1-like"/>
</dbReference>
<accession>A0A0S4IJX0</accession>
<proteinExistence type="predicted"/>
<feature type="region of interest" description="Disordered" evidence="1">
    <location>
        <begin position="690"/>
        <end position="729"/>
    </location>
</feature>
<feature type="region of interest" description="Disordered" evidence="1">
    <location>
        <begin position="830"/>
        <end position="885"/>
    </location>
</feature>
<dbReference type="PANTHER" id="PTHR47339:SF1">
    <property type="entry name" value="CELL DIVISION CONTROL PROTEIN 24"/>
    <property type="match status" value="1"/>
</dbReference>
<evidence type="ECO:0000256" key="1">
    <source>
        <dbReference type="SAM" id="MobiDB-lite"/>
    </source>
</evidence>
<dbReference type="EMBL" id="CYKH01000019">
    <property type="protein sequence ID" value="CUE60304.1"/>
    <property type="molecule type" value="Genomic_DNA"/>
</dbReference>
<keyword evidence="4" id="KW-1185">Reference proteome</keyword>
<feature type="region of interest" description="Disordered" evidence="1">
    <location>
        <begin position="532"/>
        <end position="577"/>
    </location>
</feature>
<dbReference type="SMART" id="SM00666">
    <property type="entry name" value="PB1"/>
    <property type="match status" value="1"/>
</dbReference>
<feature type="compositionally biased region" description="Polar residues" evidence="1">
    <location>
        <begin position="532"/>
        <end position="559"/>
    </location>
</feature>
<feature type="non-terminal residue" evidence="3">
    <location>
        <position position="1"/>
    </location>
</feature>
<dbReference type="PROSITE" id="PS51745">
    <property type="entry name" value="PB1"/>
    <property type="match status" value="1"/>
</dbReference>
<dbReference type="OrthoDB" id="1594986at2759"/>
<feature type="compositionally biased region" description="Pro residues" evidence="1">
    <location>
        <begin position="837"/>
        <end position="852"/>
    </location>
</feature>
<dbReference type="InterPro" id="IPR053026">
    <property type="entry name" value="CDC42_GEF"/>
</dbReference>
<dbReference type="Proteomes" id="UP000051952">
    <property type="component" value="Unassembled WGS sequence"/>
</dbReference>
<evidence type="ECO:0000313" key="4">
    <source>
        <dbReference type="Proteomes" id="UP000051952"/>
    </source>
</evidence>
<dbReference type="AlphaFoldDB" id="A0A0S4IJX0"/>
<feature type="region of interest" description="Disordered" evidence="1">
    <location>
        <begin position="977"/>
        <end position="1063"/>
    </location>
</feature>
<dbReference type="PANTHER" id="PTHR47339">
    <property type="entry name" value="CELL DIVISION CONTROL PROTEIN 24"/>
    <property type="match status" value="1"/>
</dbReference>
<feature type="compositionally biased region" description="Pro residues" evidence="1">
    <location>
        <begin position="614"/>
        <end position="629"/>
    </location>
</feature>
<feature type="region of interest" description="Disordered" evidence="1">
    <location>
        <begin position="607"/>
        <end position="659"/>
    </location>
</feature>
<feature type="compositionally biased region" description="Low complexity" evidence="1">
    <location>
        <begin position="712"/>
        <end position="727"/>
    </location>
</feature>
<name>A0A0S4IJX0_BODSA</name>
<evidence type="ECO:0000313" key="3">
    <source>
        <dbReference type="EMBL" id="CUE60304.1"/>
    </source>
</evidence>